<dbReference type="InterPro" id="IPR036396">
    <property type="entry name" value="Cyt_P450_sf"/>
</dbReference>
<dbReference type="InterPro" id="IPR002401">
    <property type="entry name" value="Cyt_P450_E_grp-I"/>
</dbReference>
<dbReference type="AlphaFoldDB" id="A0AAV0K9D9"/>
<evidence type="ECO:0000256" key="3">
    <source>
        <dbReference type="ARBA" id="ARBA00022617"/>
    </source>
</evidence>
<dbReference type="PANTHER" id="PTHR47955:SF8">
    <property type="entry name" value="CYTOCHROME P450 71D11-LIKE"/>
    <property type="match status" value="1"/>
</dbReference>
<dbReference type="PROSITE" id="PS00086">
    <property type="entry name" value="CYTOCHROME_P450"/>
    <property type="match status" value="1"/>
</dbReference>
<keyword evidence="4 8" id="KW-0479">Metal-binding</keyword>
<evidence type="ECO:0000256" key="9">
    <source>
        <dbReference type="RuleBase" id="RU000461"/>
    </source>
</evidence>
<evidence type="ECO:0000256" key="8">
    <source>
        <dbReference type="PIRSR" id="PIRSR602401-1"/>
    </source>
</evidence>
<keyword evidence="7 9" id="KW-0503">Monooxygenase</keyword>
<comment type="similarity">
    <text evidence="2 9">Belongs to the cytochrome P450 family.</text>
</comment>
<evidence type="ECO:0000313" key="10">
    <source>
        <dbReference type="EMBL" id="CAI0418353.1"/>
    </source>
</evidence>
<proteinExistence type="inferred from homology"/>
<evidence type="ECO:0000313" key="11">
    <source>
        <dbReference type="Proteomes" id="UP001154282"/>
    </source>
</evidence>
<evidence type="ECO:0000256" key="2">
    <source>
        <dbReference type="ARBA" id="ARBA00010617"/>
    </source>
</evidence>
<evidence type="ECO:0000256" key="7">
    <source>
        <dbReference type="ARBA" id="ARBA00023033"/>
    </source>
</evidence>
<dbReference type="PRINTS" id="PR00385">
    <property type="entry name" value="P450"/>
</dbReference>
<keyword evidence="11" id="KW-1185">Reference proteome</keyword>
<dbReference type="CDD" id="cd11072">
    <property type="entry name" value="CYP71-like"/>
    <property type="match status" value="1"/>
</dbReference>
<dbReference type="GO" id="GO:0020037">
    <property type="term" value="F:heme binding"/>
    <property type="evidence" value="ECO:0007669"/>
    <property type="project" value="InterPro"/>
</dbReference>
<dbReference type="InterPro" id="IPR001128">
    <property type="entry name" value="Cyt_P450"/>
</dbReference>
<sequence length="525" mass="59085">MEQYLSFLLTFTLAVALSTSLTILMKRSSSSKRASNHKLPPGPWRLPIVGNLHQLSGPEPVHRRLRDMARKYGPVMQLQLGELRHVVVTSKEAAADVLKTHDAVLASRPHVLAADIFYYGEKGIGFTPYGEYWRLMRKVSATELLGNKRVLSYRSIREEELSGNMVSRISSIADGQQESAVINLAEILFWVTNRVIARSAFGSVKETTESLMQTVSSGSDMLGGLTVSDLYPSIKFLPALTGFRAKVTRLHEEADALLEEIVNEHITRRAAGKKQSTNCDQAATATDDFVDVLLDLQENCTDLESPLTVEHVKAIATEMYLAASGTLIVTMEWIMAELMRNPRVMQKVQKEVREKMIGKGKFLDEEGLEDLKYMNAVIKEAFRLHPVSPLLVPRESQEDVVVDGYMVPAKTKVMVNVWAIGRDSRYWADPETFYPERFLDCSIDYKGRDFEFLPFGAGRRICPGLIFGMAIVKFGLANLLYHFDWKLPGDMKPEDLDMSERFGITLRRNCPLCLIPIAYNDNNLP</sequence>
<dbReference type="Pfam" id="PF00067">
    <property type="entry name" value="p450"/>
    <property type="match status" value="1"/>
</dbReference>
<dbReference type="Gene3D" id="1.10.630.10">
    <property type="entry name" value="Cytochrome P450"/>
    <property type="match status" value="1"/>
</dbReference>
<evidence type="ECO:0000256" key="1">
    <source>
        <dbReference type="ARBA" id="ARBA00001971"/>
    </source>
</evidence>
<keyword evidence="5 9" id="KW-0560">Oxidoreductase</keyword>
<comment type="caution">
    <text evidence="10">The sequence shown here is derived from an EMBL/GenBank/DDBJ whole genome shotgun (WGS) entry which is preliminary data.</text>
</comment>
<dbReference type="Proteomes" id="UP001154282">
    <property type="component" value="Unassembled WGS sequence"/>
</dbReference>
<name>A0AAV0K9D9_9ROSI</name>
<dbReference type="InterPro" id="IPR017972">
    <property type="entry name" value="Cyt_P450_CS"/>
</dbReference>
<gene>
    <name evidence="10" type="ORF">LITE_LOCUS17620</name>
</gene>
<evidence type="ECO:0000256" key="6">
    <source>
        <dbReference type="ARBA" id="ARBA00023004"/>
    </source>
</evidence>
<organism evidence="10 11">
    <name type="scientific">Linum tenue</name>
    <dbReference type="NCBI Taxonomy" id="586396"/>
    <lineage>
        <taxon>Eukaryota</taxon>
        <taxon>Viridiplantae</taxon>
        <taxon>Streptophyta</taxon>
        <taxon>Embryophyta</taxon>
        <taxon>Tracheophyta</taxon>
        <taxon>Spermatophyta</taxon>
        <taxon>Magnoliopsida</taxon>
        <taxon>eudicotyledons</taxon>
        <taxon>Gunneridae</taxon>
        <taxon>Pentapetalae</taxon>
        <taxon>rosids</taxon>
        <taxon>fabids</taxon>
        <taxon>Malpighiales</taxon>
        <taxon>Linaceae</taxon>
        <taxon>Linum</taxon>
    </lineage>
</organism>
<dbReference type="FunFam" id="1.10.630.10:FF:000043">
    <property type="entry name" value="Cytochrome P450 99A2"/>
    <property type="match status" value="1"/>
</dbReference>
<evidence type="ECO:0000256" key="5">
    <source>
        <dbReference type="ARBA" id="ARBA00023002"/>
    </source>
</evidence>
<dbReference type="GO" id="GO:0016705">
    <property type="term" value="F:oxidoreductase activity, acting on paired donors, with incorporation or reduction of molecular oxygen"/>
    <property type="evidence" value="ECO:0007669"/>
    <property type="project" value="InterPro"/>
</dbReference>
<accession>A0AAV0K9D9</accession>
<feature type="binding site" description="axial binding residue" evidence="8">
    <location>
        <position position="462"/>
    </location>
    <ligand>
        <name>heme</name>
        <dbReference type="ChEBI" id="CHEBI:30413"/>
    </ligand>
    <ligandPart>
        <name>Fe</name>
        <dbReference type="ChEBI" id="CHEBI:18248"/>
    </ligandPart>
</feature>
<evidence type="ECO:0008006" key="12">
    <source>
        <dbReference type="Google" id="ProtNLM"/>
    </source>
</evidence>
<dbReference type="PRINTS" id="PR00463">
    <property type="entry name" value="EP450I"/>
</dbReference>
<evidence type="ECO:0000256" key="4">
    <source>
        <dbReference type="ARBA" id="ARBA00022723"/>
    </source>
</evidence>
<keyword evidence="3 8" id="KW-0349">Heme</keyword>
<protein>
    <recommendedName>
        <fullName evidence="12">Cytochrome P450</fullName>
    </recommendedName>
</protein>
<reference evidence="10" key="1">
    <citation type="submission" date="2022-08" db="EMBL/GenBank/DDBJ databases">
        <authorList>
            <person name="Gutierrez-Valencia J."/>
        </authorList>
    </citation>
    <scope>NUCLEOTIDE SEQUENCE</scope>
</reference>
<dbReference type="GO" id="GO:0004497">
    <property type="term" value="F:monooxygenase activity"/>
    <property type="evidence" value="ECO:0007669"/>
    <property type="project" value="UniProtKB-KW"/>
</dbReference>
<dbReference type="PANTHER" id="PTHR47955">
    <property type="entry name" value="CYTOCHROME P450 FAMILY 71 PROTEIN"/>
    <property type="match status" value="1"/>
</dbReference>
<dbReference type="GO" id="GO:0005506">
    <property type="term" value="F:iron ion binding"/>
    <property type="evidence" value="ECO:0007669"/>
    <property type="project" value="InterPro"/>
</dbReference>
<keyword evidence="6 8" id="KW-0408">Iron</keyword>
<dbReference type="SUPFAM" id="SSF48264">
    <property type="entry name" value="Cytochrome P450"/>
    <property type="match status" value="1"/>
</dbReference>
<dbReference type="EMBL" id="CAMGYJ010000005">
    <property type="protein sequence ID" value="CAI0418353.1"/>
    <property type="molecule type" value="Genomic_DNA"/>
</dbReference>
<comment type="cofactor">
    <cofactor evidence="1 8">
        <name>heme</name>
        <dbReference type="ChEBI" id="CHEBI:30413"/>
    </cofactor>
</comment>